<reference evidence="1 2" key="1">
    <citation type="submission" date="2016-12" db="EMBL/GenBank/DDBJ databases">
        <title>Providencia rettgeri phage vB-PreS_PR1 - a deep-branching member of the T5-like siphoviruses.</title>
        <authorList>
            <person name="Oliveira H."/>
            <person name="Pinto G."/>
            <person name="Hendrix H."/>
            <person name="Noben J.-P."/>
            <person name="Gawor J."/>
            <person name="Lobocka M."/>
            <person name="Lavigne R."/>
            <person name="Azeredo J."/>
        </authorList>
    </citation>
    <scope>NUCLEOTIDE SEQUENCE [LARGE SCALE GENOMIC DNA]</scope>
</reference>
<proteinExistence type="predicted"/>
<protein>
    <submittedName>
        <fullName evidence="1">Uncharacterized protein</fullName>
    </submittedName>
</protein>
<keyword evidence="2" id="KW-1185">Reference proteome</keyword>
<gene>
    <name evidence="1" type="ORF">PR1_21</name>
</gene>
<evidence type="ECO:0000313" key="1">
    <source>
        <dbReference type="EMBL" id="AQT25345.1"/>
    </source>
</evidence>
<sequence>MISIMLIALTVLVIIFAVVGGTIYTITRTTPTLSDRLELSDKELKKITAKAIKAGSKALKDLRDLDRENKNA</sequence>
<accession>A0A1S6KVA6</accession>
<organism evidence="1 2">
    <name type="scientific">Providencia phage vB_PreS_PR1</name>
    <dbReference type="NCBI Taxonomy" id="1931407"/>
    <lineage>
        <taxon>Viruses</taxon>
        <taxon>Duplodnaviria</taxon>
        <taxon>Heunggongvirae</taxon>
        <taxon>Uroviricota</taxon>
        <taxon>Caudoviricetes</taxon>
        <taxon>Demerecviridae</taxon>
        <taxon>Priunavirus</taxon>
        <taxon>Priunavirus PR1</taxon>
    </lineage>
</organism>
<evidence type="ECO:0000313" key="2">
    <source>
        <dbReference type="Proteomes" id="UP000222417"/>
    </source>
</evidence>
<dbReference type="Proteomes" id="UP000222417">
    <property type="component" value="Segment"/>
</dbReference>
<dbReference type="EMBL" id="KY363465">
    <property type="protein sequence ID" value="AQT25345.1"/>
    <property type="molecule type" value="Genomic_DNA"/>
</dbReference>
<name>A0A1S6KVA6_9CAUD</name>